<evidence type="ECO:0000313" key="2">
    <source>
        <dbReference type="Proteomes" id="UP000195569"/>
    </source>
</evidence>
<name>A0A1N7SD83_9BURK</name>
<reference evidence="1" key="1">
    <citation type="submission" date="2016-12" db="EMBL/GenBank/DDBJ databases">
        <authorList>
            <person name="Moulin L."/>
        </authorList>
    </citation>
    <scope>NUCLEOTIDE SEQUENCE [LARGE SCALE GENOMIC DNA]</scope>
    <source>
        <strain evidence="1">STM 7183</strain>
    </source>
</reference>
<protein>
    <submittedName>
        <fullName evidence="1">Uncharacterized protein</fullName>
    </submittedName>
</protein>
<dbReference type="Proteomes" id="UP000195569">
    <property type="component" value="Unassembled WGS sequence"/>
</dbReference>
<organism evidence="1 2">
    <name type="scientific">Paraburkholderia piptadeniae</name>
    <dbReference type="NCBI Taxonomy" id="1701573"/>
    <lineage>
        <taxon>Bacteria</taxon>
        <taxon>Pseudomonadati</taxon>
        <taxon>Pseudomonadota</taxon>
        <taxon>Betaproteobacteria</taxon>
        <taxon>Burkholderiales</taxon>
        <taxon>Burkholderiaceae</taxon>
        <taxon>Paraburkholderia</taxon>
    </lineage>
</organism>
<proteinExistence type="predicted"/>
<comment type="caution">
    <text evidence="1">The sequence shown here is derived from an EMBL/GenBank/DDBJ whole genome shotgun (WGS) entry which is preliminary data.</text>
</comment>
<dbReference type="EMBL" id="CYGY02000046">
    <property type="protein sequence ID" value="SIT45282.1"/>
    <property type="molecule type" value="Genomic_DNA"/>
</dbReference>
<evidence type="ECO:0000313" key="1">
    <source>
        <dbReference type="EMBL" id="SIT45282.1"/>
    </source>
</evidence>
<dbReference type="AlphaFoldDB" id="A0A1N7SD83"/>
<gene>
    <name evidence="1" type="ORF">BN2476_460131</name>
</gene>
<keyword evidence="2" id="KW-1185">Reference proteome</keyword>
<sequence>MQMLLRLLVALEQRTAICGRIVNDRPAIQVSRVSIRGEAAVQAASTGATAKSVGQ</sequence>
<accession>A0A1N7SD83</accession>